<sequence>MSGIQCLRSESDSIDSDNRNESIKNLRNADISIEVSSSNEVSNERLEVDQNNQQWFQLQSNNLCGRNKSTRVVSKLICQDNLSFITPQKTSAFKE</sequence>
<reference evidence="3" key="2">
    <citation type="submission" date="2016-11" db="UniProtKB">
        <authorList>
            <consortium name="WormBaseParasite"/>
        </authorList>
    </citation>
    <scope>IDENTIFICATION</scope>
</reference>
<name>A0A1I7VZP0_LOALO</name>
<dbReference type="WBParaSite" id="EN70_8044">
    <property type="protein sequence ID" value="EN70_8044"/>
    <property type="gene ID" value="EN70_8044"/>
</dbReference>
<evidence type="ECO:0000313" key="3">
    <source>
        <dbReference type="WBParaSite" id="EN70_8044"/>
    </source>
</evidence>
<organism evidence="2 3">
    <name type="scientific">Loa loa</name>
    <name type="common">Eye worm</name>
    <name type="synonym">Filaria loa</name>
    <dbReference type="NCBI Taxonomy" id="7209"/>
    <lineage>
        <taxon>Eukaryota</taxon>
        <taxon>Metazoa</taxon>
        <taxon>Ecdysozoa</taxon>
        <taxon>Nematoda</taxon>
        <taxon>Chromadorea</taxon>
        <taxon>Rhabditida</taxon>
        <taxon>Spirurina</taxon>
        <taxon>Spiruromorpha</taxon>
        <taxon>Filarioidea</taxon>
        <taxon>Onchocercidae</taxon>
        <taxon>Loa</taxon>
    </lineage>
</organism>
<protein>
    <submittedName>
        <fullName evidence="3">Uncharacterized protein</fullName>
    </submittedName>
</protein>
<evidence type="ECO:0000313" key="2">
    <source>
        <dbReference type="Proteomes" id="UP000095285"/>
    </source>
</evidence>
<dbReference type="AlphaFoldDB" id="A0A1I7VZP0"/>
<evidence type="ECO:0000256" key="1">
    <source>
        <dbReference type="SAM" id="MobiDB-lite"/>
    </source>
</evidence>
<accession>A0A1I7VZP0</accession>
<dbReference type="Proteomes" id="UP000095285">
    <property type="component" value="Unassembled WGS sequence"/>
</dbReference>
<keyword evidence="2" id="KW-1185">Reference proteome</keyword>
<feature type="region of interest" description="Disordered" evidence="1">
    <location>
        <begin position="1"/>
        <end position="20"/>
    </location>
</feature>
<dbReference type="STRING" id="7209.A0A1I7VZP0"/>
<reference evidence="2" key="1">
    <citation type="submission" date="2012-04" db="EMBL/GenBank/DDBJ databases">
        <title>The Genome Sequence of Loa loa.</title>
        <authorList>
            <consortium name="The Broad Institute Genome Sequencing Platform"/>
            <consortium name="Broad Institute Genome Sequencing Center for Infectious Disease"/>
            <person name="Nutman T.B."/>
            <person name="Fink D.L."/>
            <person name="Russ C."/>
            <person name="Young S."/>
            <person name="Zeng Q."/>
            <person name="Gargeya S."/>
            <person name="Alvarado L."/>
            <person name="Berlin A."/>
            <person name="Chapman S.B."/>
            <person name="Chen Z."/>
            <person name="Freedman E."/>
            <person name="Gellesch M."/>
            <person name="Goldberg J."/>
            <person name="Griggs A."/>
            <person name="Gujja S."/>
            <person name="Heilman E.R."/>
            <person name="Heiman D."/>
            <person name="Howarth C."/>
            <person name="Mehta T."/>
            <person name="Neiman D."/>
            <person name="Pearson M."/>
            <person name="Roberts A."/>
            <person name="Saif S."/>
            <person name="Shea T."/>
            <person name="Shenoy N."/>
            <person name="Sisk P."/>
            <person name="Stolte C."/>
            <person name="Sykes S."/>
            <person name="White J."/>
            <person name="Yandava C."/>
            <person name="Haas B."/>
            <person name="Henn M.R."/>
            <person name="Nusbaum C."/>
            <person name="Birren B."/>
        </authorList>
    </citation>
    <scope>NUCLEOTIDE SEQUENCE [LARGE SCALE GENOMIC DNA]</scope>
</reference>
<proteinExistence type="predicted"/>